<dbReference type="Pfam" id="PF00497">
    <property type="entry name" value="SBP_bac_3"/>
    <property type="match status" value="1"/>
</dbReference>
<dbReference type="PANTHER" id="PTHR35936:SF25">
    <property type="entry name" value="ABC TRANSPORTER SUBSTRATE-BINDING PROTEIN"/>
    <property type="match status" value="1"/>
</dbReference>
<protein>
    <submittedName>
        <fullName evidence="4">Transporter substrate-binding domain-containing protein</fullName>
    </submittedName>
</protein>
<evidence type="ECO:0000256" key="1">
    <source>
        <dbReference type="ARBA" id="ARBA00022729"/>
    </source>
</evidence>
<dbReference type="InterPro" id="IPR001638">
    <property type="entry name" value="Solute-binding_3/MltF_N"/>
</dbReference>
<evidence type="ECO:0000313" key="5">
    <source>
        <dbReference type="Proteomes" id="UP001431221"/>
    </source>
</evidence>
<dbReference type="EMBL" id="JALNMJ010000048">
    <property type="protein sequence ID" value="MCK7616195.1"/>
    <property type="molecule type" value="Genomic_DNA"/>
</dbReference>
<sequence>MKLASTVLALIALFSSPLWAQTIPIVGDDNAKPKNWLSEDGTAMGIHIALLEEISNRTGFEFTDELVPWKRALVLSQAGKAAIIGFSKTKEREEHWHYSAPLFFDELVFVARKGHEFEYSGLESLVGRRVGIKSGATYGDDFEEAKRAGHLVAVETTDREDQLRMLVAGRVDLVLLSPGAIALETVIAENEWLREHKDDFKVLSPPYKLDPNYVGFPKTMDIPGALEMINDAIHNMNVDGTYAKIVSAETKTIIDELRSVLAR</sequence>
<dbReference type="PANTHER" id="PTHR35936">
    <property type="entry name" value="MEMBRANE-BOUND LYTIC MUREIN TRANSGLYCOSYLASE F"/>
    <property type="match status" value="1"/>
</dbReference>
<feature type="signal peptide" evidence="2">
    <location>
        <begin position="1"/>
        <end position="20"/>
    </location>
</feature>
<proteinExistence type="predicted"/>
<dbReference type="SUPFAM" id="SSF53850">
    <property type="entry name" value="Periplasmic binding protein-like II"/>
    <property type="match status" value="1"/>
</dbReference>
<organism evidence="4 5">
    <name type="scientific">Roseibium sediminicola</name>
    <dbReference type="NCBI Taxonomy" id="2933272"/>
    <lineage>
        <taxon>Bacteria</taxon>
        <taxon>Pseudomonadati</taxon>
        <taxon>Pseudomonadota</taxon>
        <taxon>Alphaproteobacteria</taxon>
        <taxon>Hyphomicrobiales</taxon>
        <taxon>Stappiaceae</taxon>
        <taxon>Roseibium</taxon>
    </lineage>
</organism>
<feature type="chain" id="PRO_5045248116" evidence="2">
    <location>
        <begin position="21"/>
        <end position="263"/>
    </location>
</feature>
<evidence type="ECO:0000259" key="3">
    <source>
        <dbReference type="SMART" id="SM00062"/>
    </source>
</evidence>
<dbReference type="SMART" id="SM00062">
    <property type="entry name" value="PBPb"/>
    <property type="match status" value="1"/>
</dbReference>
<keyword evidence="1 2" id="KW-0732">Signal</keyword>
<reference evidence="4" key="1">
    <citation type="submission" date="2022-04" db="EMBL/GenBank/DDBJ databases">
        <title>Roseibium sp. CAU 1639 isolated from mud.</title>
        <authorList>
            <person name="Kim W."/>
        </authorList>
    </citation>
    <scope>NUCLEOTIDE SEQUENCE</scope>
    <source>
        <strain evidence="4">CAU 1639</strain>
    </source>
</reference>
<comment type="caution">
    <text evidence="4">The sequence shown here is derived from an EMBL/GenBank/DDBJ whole genome shotgun (WGS) entry which is preliminary data.</text>
</comment>
<dbReference type="Gene3D" id="3.40.190.10">
    <property type="entry name" value="Periplasmic binding protein-like II"/>
    <property type="match status" value="2"/>
</dbReference>
<evidence type="ECO:0000256" key="2">
    <source>
        <dbReference type="SAM" id="SignalP"/>
    </source>
</evidence>
<dbReference type="Proteomes" id="UP001431221">
    <property type="component" value="Unassembled WGS sequence"/>
</dbReference>
<dbReference type="RefSeq" id="WP_248160201.1">
    <property type="nucleotide sequence ID" value="NZ_JALNMJ010000048.1"/>
</dbReference>
<accession>A0ABT0H545</accession>
<feature type="domain" description="Solute-binding protein family 3/N-terminal" evidence="3">
    <location>
        <begin position="22"/>
        <end position="253"/>
    </location>
</feature>
<name>A0ABT0H545_9HYPH</name>
<evidence type="ECO:0000313" key="4">
    <source>
        <dbReference type="EMBL" id="MCK7616195.1"/>
    </source>
</evidence>
<gene>
    <name evidence="4" type="ORF">M0H32_28975</name>
</gene>
<keyword evidence="5" id="KW-1185">Reference proteome</keyword>